<evidence type="ECO:0000313" key="2">
    <source>
        <dbReference type="EMBL" id="QHT95908.1"/>
    </source>
</evidence>
<keyword evidence="1" id="KW-0472">Membrane</keyword>
<name>A0A6C0IRS1_9ZZZZ</name>
<feature type="transmembrane region" description="Helical" evidence="1">
    <location>
        <begin position="12"/>
        <end position="36"/>
    </location>
</feature>
<proteinExistence type="predicted"/>
<keyword evidence="1" id="KW-1133">Transmembrane helix</keyword>
<keyword evidence="1" id="KW-0812">Transmembrane</keyword>
<organism evidence="2">
    <name type="scientific">viral metagenome</name>
    <dbReference type="NCBI Taxonomy" id="1070528"/>
    <lineage>
        <taxon>unclassified sequences</taxon>
        <taxon>metagenomes</taxon>
        <taxon>organismal metagenomes</taxon>
    </lineage>
</organism>
<evidence type="ECO:0000256" key="1">
    <source>
        <dbReference type="SAM" id="Phobius"/>
    </source>
</evidence>
<reference evidence="2" key="1">
    <citation type="journal article" date="2020" name="Nature">
        <title>Giant virus diversity and host interactions through global metagenomics.</title>
        <authorList>
            <person name="Schulz F."/>
            <person name="Roux S."/>
            <person name="Paez-Espino D."/>
            <person name="Jungbluth S."/>
            <person name="Walsh D.A."/>
            <person name="Denef V.J."/>
            <person name="McMahon K.D."/>
            <person name="Konstantinidis K.T."/>
            <person name="Eloe-Fadrosh E.A."/>
            <person name="Kyrpides N.C."/>
            <person name="Woyke T."/>
        </authorList>
    </citation>
    <scope>NUCLEOTIDE SEQUENCE</scope>
    <source>
        <strain evidence="2">GVMAG-M-3300024301-20</strain>
    </source>
</reference>
<dbReference type="EMBL" id="MN740247">
    <property type="protein sequence ID" value="QHT95908.1"/>
    <property type="molecule type" value="Genomic_DNA"/>
</dbReference>
<accession>A0A6C0IRS1</accession>
<protein>
    <submittedName>
        <fullName evidence="2">Uncharacterized protein</fullName>
    </submittedName>
</protein>
<feature type="transmembrane region" description="Helical" evidence="1">
    <location>
        <begin position="48"/>
        <end position="75"/>
    </location>
</feature>
<sequence length="86" mass="9640">MSFGEVFSRKNLNLVVGLITLLITLWVVMFAVPSLFVNLFNTLLGNLILLAFIGLAGMYNMNLGVGLAIVFVILYRFSHMSLGYHW</sequence>
<dbReference type="AlphaFoldDB" id="A0A6C0IRS1"/>